<proteinExistence type="predicted"/>
<evidence type="ECO:0000313" key="1">
    <source>
        <dbReference type="EMBL" id="MBB5202057.1"/>
    </source>
</evidence>
<keyword evidence="2" id="KW-1185">Reference proteome</keyword>
<dbReference type="RefSeq" id="WP_168054345.1">
    <property type="nucleotide sequence ID" value="NZ_JAAOZT010000004.1"/>
</dbReference>
<accession>A0A840RU17</accession>
<dbReference type="AlphaFoldDB" id="A0A840RU17"/>
<reference evidence="1 2" key="1">
    <citation type="submission" date="2020-08" db="EMBL/GenBank/DDBJ databases">
        <title>Genomic Encyclopedia of Type Strains, Phase IV (KMG-IV): sequencing the most valuable type-strain genomes for metagenomic binning, comparative biology and taxonomic classification.</title>
        <authorList>
            <person name="Goeker M."/>
        </authorList>
    </citation>
    <scope>NUCLEOTIDE SEQUENCE [LARGE SCALE GENOMIC DNA]</scope>
    <source>
        <strain evidence="1 2">DSM 23240</strain>
    </source>
</reference>
<dbReference type="EMBL" id="JACHHQ010000010">
    <property type="protein sequence ID" value="MBB5202057.1"/>
    <property type="molecule type" value="Genomic_DNA"/>
</dbReference>
<organism evidence="1 2">
    <name type="scientific">Glaciimonas immobilis</name>
    <dbReference type="NCBI Taxonomy" id="728004"/>
    <lineage>
        <taxon>Bacteria</taxon>
        <taxon>Pseudomonadati</taxon>
        <taxon>Pseudomonadota</taxon>
        <taxon>Betaproteobacteria</taxon>
        <taxon>Burkholderiales</taxon>
        <taxon>Oxalobacteraceae</taxon>
        <taxon>Glaciimonas</taxon>
    </lineage>
</organism>
<dbReference type="SUPFAM" id="SSF101386">
    <property type="entry name" value="all-alpha NTP pyrophosphatases"/>
    <property type="match status" value="1"/>
</dbReference>
<dbReference type="Gene3D" id="1.10.4010.10">
    <property type="entry name" value="Type II deoxyuridine triphosphatase"/>
    <property type="match status" value="1"/>
</dbReference>
<comment type="caution">
    <text evidence="1">The sequence shown here is derived from an EMBL/GenBank/DDBJ whole genome shotgun (WGS) entry which is preliminary data.</text>
</comment>
<gene>
    <name evidence="1" type="ORF">HNR39_003920</name>
</gene>
<evidence type="ECO:0008006" key="3">
    <source>
        <dbReference type="Google" id="ProtNLM"/>
    </source>
</evidence>
<protein>
    <recommendedName>
        <fullName evidence="3">dUTPase</fullName>
    </recommendedName>
</protein>
<dbReference type="CDD" id="cd11527">
    <property type="entry name" value="NTP-PPase_dUTPase"/>
    <property type="match status" value="1"/>
</dbReference>
<evidence type="ECO:0000313" key="2">
    <source>
        <dbReference type="Proteomes" id="UP000571084"/>
    </source>
</evidence>
<dbReference type="Pfam" id="PF08761">
    <property type="entry name" value="dUTPase_2"/>
    <property type="match status" value="1"/>
</dbReference>
<dbReference type="Proteomes" id="UP000571084">
    <property type="component" value="Unassembled WGS sequence"/>
</dbReference>
<name>A0A840RU17_9BURK</name>
<sequence>MKKINFDQAVIMVGLQDKINRKVDENWVSADYPYLRGVLVEAVEALDHYGWKWWSYQPREISQVQSELIDILHFSLSHLIGECDGDLNASALALSTRSNPTLKNCRLDGKEYQLAHCDVPQLLQLLAATAASGRNELPLLEATFHACGLSWSAVVVRYMSKHVLSIFRQNHGYAEGCYTKIWSTKEDNIHLVELAAPLDPDATDFSAQLYSHLEERYASCTLALQPGTHQPGTHS</sequence>
<dbReference type="InterPro" id="IPR014871">
    <property type="entry name" value="dUTPase/dCTP_pyrophosphatase"/>
</dbReference>